<evidence type="ECO:0000256" key="11">
    <source>
        <dbReference type="RuleBase" id="RU003357"/>
    </source>
</evidence>
<dbReference type="PATRIC" id="fig|1076.23.peg.6375"/>
<dbReference type="OrthoDB" id="9760333at2"/>
<comment type="caution">
    <text evidence="15">The sequence shown here is derived from an EMBL/GenBank/DDBJ whole genome shotgun (WGS) entry which is preliminary data.</text>
</comment>
<evidence type="ECO:0000256" key="5">
    <source>
        <dbReference type="ARBA" id="ARBA00022729"/>
    </source>
</evidence>
<comment type="subcellular location">
    <subcellularLocation>
        <location evidence="1 10">Cell outer membrane</location>
        <topology evidence="1 10">Multi-pass membrane protein</topology>
    </subcellularLocation>
</comment>
<evidence type="ECO:0000256" key="7">
    <source>
        <dbReference type="ARBA" id="ARBA00023077"/>
    </source>
</evidence>
<evidence type="ECO:0000313" key="16">
    <source>
        <dbReference type="Proteomes" id="UP000032515"/>
    </source>
</evidence>
<dbReference type="SUPFAM" id="SSF56935">
    <property type="entry name" value="Porins"/>
    <property type="match status" value="1"/>
</dbReference>
<dbReference type="Pfam" id="PF07715">
    <property type="entry name" value="Plug"/>
    <property type="match status" value="1"/>
</dbReference>
<gene>
    <name evidence="15" type="ORF">OO17_25270</name>
</gene>
<name>A0A0D7E8K2_RHOPL</name>
<comment type="similarity">
    <text evidence="10 11">Belongs to the TonB-dependent receptor family.</text>
</comment>
<feature type="signal peptide" evidence="12">
    <location>
        <begin position="1"/>
        <end position="35"/>
    </location>
</feature>
<evidence type="ECO:0000259" key="13">
    <source>
        <dbReference type="Pfam" id="PF00593"/>
    </source>
</evidence>
<dbReference type="InterPro" id="IPR012910">
    <property type="entry name" value="Plug_dom"/>
</dbReference>
<keyword evidence="5 12" id="KW-0732">Signal</keyword>
<protein>
    <submittedName>
        <fullName evidence="15">Ligand-gated channel protein</fullName>
    </submittedName>
</protein>
<keyword evidence="6" id="KW-0406">Ion transport</keyword>
<feature type="domain" description="TonB-dependent receptor-like beta-barrel" evidence="13">
    <location>
        <begin position="237"/>
        <end position="652"/>
    </location>
</feature>
<organism evidence="15 16">
    <name type="scientific">Rhodopseudomonas palustris</name>
    <dbReference type="NCBI Taxonomy" id="1076"/>
    <lineage>
        <taxon>Bacteria</taxon>
        <taxon>Pseudomonadati</taxon>
        <taxon>Pseudomonadota</taxon>
        <taxon>Alphaproteobacteria</taxon>
        <taxon>Hyphomicrobiales</taxon>
        <taxon>Nitrobacteraceae</taxon>
        <taxon>Rhodopseudomonas</taxon>
    </lineage>
</organism>
<feature type="chain" id="PRO_5002319038" evidence="12">
    <location>
        <begin position="36"/>
        <end position="678"/>
    </location>
</feature>
<dbReference type="PROSITE" id="PS52016">
    <property type="entry name" value="TONB_DEPENDENT_REC_3"/>
    <property type="match status" value="1"/>
</dbReference>
<keyword evidence="9 10" id="KW-0998">Cell outer membrane</keyword>
<keyword evidence="2 10" id="KW-0813">Transport</keyword>
<keyword evidence="4 10" id="KW-0812">Transmembrane</keyword>
<evidence type="ECO:0000256" key="4">
    <source>
        <dbReference type="ARBA" id="ARBA00022692"/>
    </source>
</evidence>
<dbReference type="EMBL" id="JXXE01000602">
    <property type="protein sequence ID" value="KIZ35882.1"/>
    <property type="molecule type" value="Genomic_DNA"/>
</dbReference>
<evidence type="ECO:0000256" key="12">
    <source>
        <dbReference type="SAM" id="SignalP"/>
    </source>
</evidence>
<reference evidence="15 16" key="1">
    <citation type="submission" date="2014-11" db="EMBL/GenBank/DDBJ databases">
        <title>Genomics and ecophysiology of heterotrophic nitrogen fixing bacteria isolated from estuarine surface water.</title>
        <authorList>
            <person name="Bentzon-Tilia M."/>
            <person name="Severin I."/>
            <person name="Hansen L.H."/>
            <person name="Riemann L."/>
        </authorList>
    </citation>
    <scope>NUCLEOTIDE SEQUENCE [LARGE SCALE GENOMIC DNA]</scope>
    <source>
        <strain evidence="15 16">BAL398</strain>
    </source>
</reference>
<keyword evidence="8 10" id="KW-0472">Membrane</keyword>
<dbReference type="InterPro" id="IPR036942">
    <property type="entry name" value="Beta-barrel_TonB_sf"/>
</dbReference>
<dbReference type="InterPro" id="IPR000531">
    <property type="entry name" value="Beta-barrel_TonB"/>
</dbReference>
<dbReference type="PANTHER" id="PTHR30069:SF53">
    <property type="entry name" value="COLICIN I RECEPTOR-RELATED"/>
    <property type="match status" value="1"/>
</dbReference>
<evidence type="ECO:0000256" key="8">
    <source>
        <dbReference type="ARBA" id="ARBA00023136"/>
    </source>
</evidence>
<dbReference type="GO" id="GO:0009279">
    <property type="term" value="C:cell outer membrane"/>
    <property type="evidence" value="ECO:0007669"/>
    <property type="project" value="UniProtKB-SubCell"/>
</dbReference>
<sequence>MSSRYPAARRSSALSRACLTSTMLVSILPPCVAQAQQADATTALPTLVVSATRLATPAEQIASSVTVITSEELERDQRRTVSDALTMVPGLNVVRTGGPGGSTSVFMRGTNSNHVKVLIDGIDAGDPSKPNGAYDFANLLTADIERIEVLRGPQSGLYGSDAIGGVISITTKRGQGPAKLTGTLEGGSFGTFNQTARAAGSQGNLDYAFNVAHFRSTDVAVTPRDLLAPGQQRINDSYDNQTYSTKLGVQASDDLAFSFVGRYSDASKGFTGDDYSHYPNTFPESLQSNMVSHDFLTRSEAIWSPLGDRFKSTLGFSYSNQWNRTVNPNADFTTNNQTFAYGIAPPSSYRGERTKFDWTGVVDAGYGQKVVLGLERQDDSIRTNSTGDYDLSGAYQQLGTTASTGNSAGFVELQSEFTKNFFLVSNIRYDDNDSFGGHTTWRVAPTFIVPYTDTRLKATYGTGFKAPTLMQLYVNNPAYYTIANPALKPETSKGYDVGFEQPLFQNRASFGATYFNNEITDLISMTGYDLALGGYSYENVGLAKTYGVESFVALQATETLRFRVDYTYTHTRDEDSGLRLRRRPDNKVTLSAIWNPIERATLSASIVHTSSWLDYDRFGTTLLDAPSFTVVNLAANYQIDEHATVFGRIDNLFDKTYQVPVGFLQPGLGVFAGMRLSN</sequence>
<evidence type="ECO:0000256" key="3">
    <source>
        <dbReference type="ARBA" id="ARBA00022452"/>
    </source>
</evidence>
<dbReference type="Pfam" id="PF00593">
    <property type="entry name" value="TonB_dep_Rec_b-barrel"/>
    <property type="match status" value="1"/>
</dbReference>
<evidence type="ECO:0000256" key="10">
    <source>
        <dbReference type="PROSITE-ProRule" id="PRU01360"/>
    </source>
</evidence>
<dbReference type="CDD" id="cd01347">
    <property type="entry name" value="ligand_gated_channel"/>
    <property type="match status" value="1"/>
</dbReference>
<dbReference type="RefSeq" id="WP_044417048.1">
    <property type="nucleotide sequence ID" value="NZ_JXXE01000602.1"/>
</dbReference>
<dbReference type="Proteomes" id="UP000032515">
    <property type="component" value="Unassembled WGS sequence"/>
</dbReference>
<feature type="domain" description="TonB-dependent receptor plug" evidence="14">
    <location>
        <begin position="59"/>
        <end position="166"/>
    </location>
</feature>
<dbReference type="Gene3D" id="2.170.130.10">
    <property type="entry name" value="TonB-dependent receptor, plug domain"/>
    <property type="match status" value="1"/>
</dbReference>
<evidence type="ECO:0000256" key="1">
    <source>
        <dbReference type="ARBA" id="ARBA00004571"/>
    </source>
</evidence>
<evidence type="ECO:0000313" key="15">
    <source>
        <dbReference type="EMBL" id="KIZ35882.1"/>
    </source>
</evidence>
<dbReference type="GO" id="GO:0015889">
    <property type="term" value="P:cobalamin transport"/>
    <property type="evidence" value="ECO:0007669"/>
    <property type="project" value="TreeGrafter"/>
</dbReference>
<evidence type="ECO:0000256" key="2">
    <source>
        <dbReference type="ARBA" id="ARBA00022448"/>
    </source>
</evidence>
<dbReference type="AlphaFoldDB" id="A0A0D7E8K2"/>
<dbReference type="InterPro" id="IPR037066">
    <property type="entry name" value="Plug_dom_sf"/>
</dbReference>
<keyword evidence="3 10" id="KW-1134">Transmembrane beta strand</keyword>
<evidence type="ECO:0000256" key="6">
    <source>
        <dbReference type="ARBA" id="ARBA00023065"/>
    </source>
</evidence>
<proteinExistence type="inferred from homology"/>
<dbReference type="PANTHER" id="PTHR30069">
    <property type="entry name" value="TONB-DEPENDENT OUTER MEMBRANE RECEPTOR"/>
    <property type="match status" value="1"/>
</dbReference>
<keyword evidence="7 11" id="KW-0798">TonB box</keyword>
<dbReference type="Gene3D" id="2.40.170.20">
    <property type="entry name" value="TonB-dependent receptor, beta-barrel domain"/>
    <property type="match status" value="1"/>
</dbReference>
<evidence type="ECO:0000256" key="9">
    <source>
        <dbReference type="ARBA" id="ARBA00023237"/>
    </source>
</evidence>
<dbReference type="InterPro" id="IPR039426">
    <property type="entry name" value="TonB-dep_rcpt-like"/>
</dbReference>
<accession>A0A0D7E8K2</accession>
<dbReference type="GO" id="GO:0006811">
    <property type="term" value="P:monoatomic ion transport"/>
    <property type="evidence" value="ECO:0007669"/>
    <property type="project" value="UniProtKB-KW"/>
</dbReference>
<evidence type="ECO:0000259" key="14">
    <source>
        <dbReference type="Pfam" id="PF07715"/>
    </source>
</evidence>